<reference evidence="3 4" key="1">
    <citation type="submission" date="2020-11" db="EMBL/GenBank/DDBJ databases">
        <authorList>
            <person name="Peeters C."/>
        </authorList>
    </citation>
    <scope>NUCLEOTIDE SEQUENCE [LARGE SCALE GENOMIC DNA]</scope>
    <source>
        <strain evidence="3 4">LMG 8286</strain>
    </source>
</reference>
<evidence type="ECO:0000256" key="2">
    <source>
        <dbReference type="RuleBase" id="RU363015"/>
    </source>
</evidence>
<dbReference type="PANTHER" id="PTHR43393">
    <property type="entry name" value="CYTOKININ RIBOSIDE 5'-MONOPHOSPHATE PHOSPHORIBOHYDROLASE"/>
    <property type="match status" value="1"/>
</dbReference>
<evidence type="ECO:0000256" key="1">
    <source>
        <dbReference type="ARBA" id="ARBA00000274"/>
    </source>
</evidence>
<sequence>MQFLEEFRSFRQAANFENKAVTLFGSARLEFDSFHCQKAREVAKKLSENGIAVLTGGGDGVMGAANMGASEGGAPSVAFNIRLPFEQATNPYATHSFLFTNFSPRKFALIERSVAFVVFAGGFGTLDELFEVLVLVQTGMKDAKIFLVGEQFWKPLDEFIKTTLIDEKLISKDDVKFYTITDDVELIVSEILRI</sequence>
<organism evidence="3 4">
    <name type="scientific">Campylobacter suis</name>
    <dbReference type="NCBI Taxonomy" id="2790657"/>
    <lineage>
        <taxon>Bacteria</taxon>
        <taxon>Pseudomonadati</taxon>
        <taxon>Campylobacterota</taxon>
        <taxon>Epsilonproteobacteria</taxon>
        <taxon>Campylobacterales</taxon>
        <taxon>Campylobacteraceae</taxon>
        <taxon>Campylobacter</taxon>
    </lineage>
</organism>
<protein>
    <recommendedName>
        <fullName evidence="2">Cytokinin riboside 5'-monophosphate phosphoribohydrolase</fullName>
        <ecNumber evidence="2">3.2.2.n1</ecNumber>
    </recommendedName>
</protein>
<comment type="caution">
    <text evidence="3">The sequence shown here is derived from an EMBL/GenBank/DDBJ whole genome shotgun (WGS) entry which is preliminary data.</text>
</comment>
<dbReference type="PANTHER" id="PTHR43393:SF2">
    <property type="entry name" value="CYTOKININ RIBOSIDE 5'-MONOPHOSPHATE PHOSPHORIBOHYDROLASE"/>
    <property type="match status" value="1"/>
</dbReference>
<name>A0ABN7K7C1_9BACT</name>
<keyword evidence="2" id="KW-0203">Cytokinin biosynthesis</keyword>
<dbReference type="InterPro" id="IPR052341">
    <property type="entry name" value="LOG_family_nucleotidases"/>
</dbReference>
<comment type="catalytic activity">
    <reaction evidence="1">
        <text>AMP + H2O = D-ribose 5-phosphate + adenine</text>
        <dbReference type="Rhea" id="RHEA:20129"/>
        <dbReference type="ChEBI" id="CHEBI:15377"/>
        <dbReference type="ChEBI" id="CHEBI:16708"/>
        <dbReference type="ChEBI" id="CHEBI:78346"/>
        <dbReference type="ChEBI" id="CHEBI:456215"/>
        <dbReference type="EC" id="3.2.2.4"/>
    </reaction>
</comment>
<dbReference type="Pfam" id="PF03641">
    <property type="entry name" value="Lysine_decarbox"/>
    <property type="match status" value="1"/>
</dbReference>
<dbReference type="InterPro" id="IPR031100">
    <property type="entry name" value="LOG_fam"/>
</dbReference>
<dbReference type="EMBL" id="CAJHOE010000003">
    <property type="protein sequence ID" value="CAD7288408.1"/>
    <property type="molecule type" value="Genomic_DNA"/>
</dbReference>
<dbReference type="EC" id="3.2.2.n1" evidence="2"/>
<keyword evidence="4" id="KW-1185">Reference proteome</keyword>
<keyword evidence="2" id="KW-0378">Hydrolase</keyword>
<dbReference type="RefSeq" id="WP_230057047.1">
    <property type="nucleotide sequence ID" value="NZ_CAJHOE010000003.1"/>
</dbReference>
<dbReference type="Gene3D" id="3.40.50.450">
    <property type="match status" value="1"/>
</dbReference>
<gene>
    <name evidence="3" type="ORF">LMG8286_01291</name>
</gene>
<dbReference type="InterPro" id="IPR005269">
    <property type="entry name" value="LOG"/>
</dbReference>
<evidence type="ECO:0000313" key="4">
    <source>
        <dbReference type="Proteomes" id="UP000789359"/>
    </source>
</evidence>
<dbReference type="NCBIfam" id="TIGR00730">
    <property type="entry name" value="Rossman fold protein, TIGR00730 family"/>
    <property type="match status" value="1"/>
</dbReference>
<evidence type="ECO:0000313" key="3">
    <source>
        <dbReference type="EMBL" id="CAD7288408.1"/>
    </source>
</evidence>
<comment type="similarity">
    <text evidence="2">Belongs to the LOG family.</text>
</comment>
<dbReference type="SUPFAM" id="SSF102405">
    <property type="entry name" value="MCP/YpsA-like"/>
    <property type="match status" value="1"/>
</dbReference>
<accession>A0ABN7K7C1</accession>
<proteinExistence type="inferred from homology"/>
<dbReference type="Proteomes" id="UP000789359">
    <property type="component" value="Unassembled WGS sequence"/>
</dbReference>